<reference evidence="13" key="1">
    <citation type="journal article" date="2016" name="Ticks Tick Borne Dis.">
        <title>De novo assembly and annotation of the salivary gland transcriptome of Rhipicephalus appendiculatus male and female ticks during blood feeding.</title>
        <authorList>
            <person name="de Castro M.H."/>
            <person name="de Klerk D."/>
            <person name="Pienaar R."/>
            <person name="Latif A.A."/>
            <person name="Rees D.J."/>
            <person name="Mans B.J."/>
        </authorList>
    </citation>
    <scope>NUCLEOTIDE SEQUENCE</scope>
    <source>
        <tissue evidence="13">Salivary glands</tissue>
    </source>
</reference>
<proteinExistence type="inferred from homology"/>
<keyword evidence="11" id="KW-0805">Transcription regulation</keyword>
<comment type="similarity">
    <text evidence="6">Belongs to the ROX family. MINA53 subfamily.</text>
</comment>
<dbReference type="GO" id="GO:0005730">
    <property type="term" value="C:nucleolus"/>
    <property type="evidence" value="ECO:0007669"/>
    <property type="project" value="UniProtKB-SubCell"/>
</dbReference>
<keyword evidence="2" id="KW-0690">Ribosome biogenesis</keyword>
<dbReference type="EMBL" id="GEDV01004505">
    <property type="protein sequence ID" value="JAP84052.1"/>
    <property type="molecule type" value="Transcribed_RNA"/>
</dbReference>
<keyword evidence="11" id="KW-0560">Oxidoreductase</keyword>
<evidence type="ECO:0000313" key="13">
    <source>
        <dbReference type="EMBL" id="JAP84052.1"/>
    </source>
</evidence>
<evidence type="ECO:0000256" key="1">
    <source>
        <dbReference type="ARBA" id="ARBA00004604"/>
    </source>
</evidence>
<evidence type="ECO:0000256" key="4">
    <source>
        <dbReference type="ARBA" id="ARBA00023004"/>
    </source>
</evidence>
<protein>
    <recommendedName>
        <fullName evidence="11">Bifunctional lysine-specific demethylase and histidyl-hydroxylase</fullName>
        <ecNumber evidence="11">1.14.11.27</ecNumber>
    </recommendedName>
</protein>
<evidence type="ECO:0000256" key="9">
    <source>
        <dbReference type="ARBA" id="ARBA00047915"/>
    </source>
</evidence>
<dbReference type="GO" id="GO:0042254">
    <property type="term" value="P:ribosome biogenesis"/>
    <property type="evidence" value="ECO:0007669"/>
    <property type="project" value="UniProtKB-KW"/>
</dbReference>
<dbReference type="GO" id="GO:0140680">
    <property type="term" value="F:histone H3K36me/H3K36me2 demethylase activity"/>
    <property type="evidence" value="ECO:0007669"/>
    <property type="project" value="UniProtKB-EC"/>
</dbReference>
<evidence type="ECO:0000256" key="10">
    <source>
        <dbReference type="ARBA" id="ARBA00049465"/>
    </source>
</evidence>
<comment type="function">
    <text evidence="7">Oxygenase that can act as both a histone lysine demethylase and a ribosomal histidine hydroxylase. Is involved in the demethylation of trimethylated 'Lys-9' on histone H3 (H3K9me3), leading to an increase in ribosomal RNA expression. Also catalyzes the hydroxylation of 60S ribosomal protein L27a on 'His-39'. May play an important role in cell growth and survival. May be involved in ribosome biogenesis, most likely during the assembly process of pre-ribosomal particles.</text>
</comment>
<evidence type="ECO:0000256" key="5">
    <source>
        <dbReference type="ARBA" id="ARBA00025670"/>
    </source>
</evidence>
<dbReference type="GO" id="GO:0005506">
    <property type="term" value="F:iron ion binding"/>
    <property type="evidence" value="ECO:0007669"/>
    <property type="project" value="UniProtKB-UniRule"/>
</dbReference>
<dbReference type="InterPro" id="IPR039994">
    <property type="entry name" value="NO66-like"/>
</dbReference>
<dbReference type="EC" id="1.14.11.27" evidence="11"/>
<keyword evidence="11" id="KW-0223">Dioxygenase</keyword>
<evidence type="ECO:0000256" key="3">
    <source>
        <dbReference type="ARBA" id="ARBA00022723"/>
    </source>
</evidence>
<comment type="subcellular location">
    <subcellularLocation>
        <location evidence="1">Nucleus</location>
        <location evidence="1">Nucleolus</location>
    </subcellularLocation>
</comment>
<dbReference type="PANTHER" id="PTHR13096">
    <property type="entry name" value="MINA53 MYC INDUCED NUCLEAR ANTIGEN"/>
    <property type="match status" value="1"/>
</dbReference>
<sequence length="494" mass="55869">MSTKRKAGAEKHGKGKKARTNTCTNSVVSVLSHKCETPLQLLEFLLSPLSLEAFMTKHWEQEPFVSQNRPSQAEFWSPLFGKERFFALLKEKQIYFVKDVAVCKYEDGKRTNFERHGRATEPKMRKLFEGDKATLQIHQPQRWVDGLWEVLEKLECFFGCLVGCNVYITPPSAQGLAPHYDDVEVFIVQLEGEKCWKLYKPPVELPRTYSKDFNADEIGQPTHEFTLKPGDLLYMPRGTIHQALTPESSGTHSTHVTISTYQNHTIGDCLKSLAPDLIDAAQDSCVQLRKGLPMQFLPHSRLTKADVEAALEAVLKHFKSINGPMPVAEELVHDFMRTRLPPFGVDRQAISEATPDGEAPGLNDRIRFRYPSHVTYTVEGDMSEEGDAASESSYSLAEQPLQQNHAKKMVLLVTSVFNKREKHMVSASEEDEDEEEDLEIAKFPLHFLDAIKKLCGSNDFIHCKDLSLPSDEDKLLLLTTLWSLHLLDVEALAT</sequence>
<comment type="catalytic activity">
    <reaction evidence="10">
        <text>L-histidyl-[protein] + 2-oxoglutarate + O2 = (3S)-3-hydroxy-L-histidyl-[protein] + succinate + CO2</text>
        <dbReference type="Rhea" id="RHEA:54256"/>
        <dbReference type="Rhea" id="RHEA-COMP:9745"/>
        <dbReference type="Rhea" id="RHEA-COMP:13840"/>
        <dbReference type="ChEBI" id="CHEBI:15379"/>
        <dbReference type="ChEBI" id="CHEBI:16526"/>
        <dbReference type="ChEBI" id="CHEBI:16810"/>
        <dbReference type="ChEBI" id="CHEBI:29979"/>
        <dbReference type="ChEBI" id="CHEBI:30031"/>
        <dbReference type="ChEBI" id="CHEBI:138021"/>
        <dbReference type="EC" id="1.14.11.79"/>
    </reaction>
</comment>
<comment type="cofactor">
    <cofactor evidence="11">
        <name>Fe(2+)</name>
        <dbReference type="ChEBI" id="CHEBI:29033"/>
    </cofactor>
    <text evidence="11">Binds 1 Fe(2+) ion per subunit.</text>
</comment>
<keyword evidence="11" id="KW-0539">Nucleus</keyword>
<dbReference type="GO" id="GO:0036139">
    <property type="term" value="F:peptidyl-histidine dioxygenase activity"/>
    <property type="evidence" value="ECO:0007669"/>
    <property type="project" value="UniProtKB-EC"/>
</dbReference>
<dbReference type="SUPFAM" id="SSF51197">
    <property type="entry name" value="Clavaminate synthase-like"/>
    <property type="match status" value="1"/>
</dbReference>
<dbReference type="GO" id="GO:0032453">
    <property type="term" value="F:histone H3K4 demethylase activity"/>
    <property type="evidence" value="ECO:0007669"/>
    <property type="project" value="TreeGrafter"/>
</dbReference>
<keyword evidence="3 11" id="KW-0479">Metal-binding</keyword>
<feature type="domain" description="JmjC" evidence="12">
    <location>
        <begin position="122"/>
        <end position="277"/>
    </location>
</feature>
<dbReference type="Gene3D" id="3.90.930.40">
    <property type="match status" value="1"/>
</dbReference>
<dbReference type="Pfam" id="PF08007">
    <property type="entry name" value="JmjC_2"/>
    <property type="match status" value="1"/>
</dbReference>
<evidence type="ECO:0000256" key="6">
    <source>
        <dbReference type="ARBA" id="ARBA00034314"/>
    </source>
</evidence>
<accession>A0A131YZT1</accession>
<keyword evidence="11" id="KW-0804">Transcription</keyword>
<evidence type="ECO:0000256" key="11">
    <source>
        <dbReference type="RuleBase" id="RU366061"/>
    </source>
</evidence>
<evidence type="ECO:0000259" key="12">
    <source>
        <dbReference type="PROSITE" id="PS51184"/>
    </source>
</evidence>
<comment type="catalytic activity">
    <reaction evidence="9 11">
        <text>N(6),N(6)-dimethyl-L-lysyl(36)-[histone H3] + 2 2-oxoglutarate + 2 O2 = L-lysyl(36)-[histone H3] + 2 formaldehyde + 2 succinate + 2 CO2</text>
        <dbReference type="Rhea" id="RHEA:42032"/>
        <dbReference type="Rhea" id="RHEA-COMP:9785"/>
        <dbReference type="Rhea" id="RHEA-COMP:9787"/>
        <dbReference type="ChEBI" id="CHEBI:15379"/>
        <dbReference type="ChEBI" id="CHEBI:16526"/>
        <dbReference type="ChEBI" id="CHEBI:16810"/>
        <dbReference type="ChEBI" id="CHEBI:16842"/>
        <dbReference type="ChEBI" id="CHEBI:29969"/>
        <dbReference type="ChEBI" id="CHEBI:30031"/>
        <dbReference type="ChEBI" id="CHEBI:61976"/>
        <dbReference type="EC" id="1.14.11.27"/>
    </reaction>
</comment>
<keyword evidence="4 11" id="KW-0408">Iron</keyword>
<evidence type="ECO:0000256" key="8">
    <source>
        <dbReference type="ARBA" id="ARBA00047687"/>
    </source>
</evidence>
<evidence type="ECO:0000256" key="7">
    <source>
        <dbReference type="ARBA" id="ARBA00046256"/>
    </source>
</evidence>
<dbReference type="PANTHER" id="PTHR13096:SF7">
    <property type="entry name" value="RIBOSOMAL OXYGENASE 2"/>
    <property type="match status" value="1"/>
</dbReference>
<comment type="function">
    <text evidence="5">Oxygenase that can act as both a histone lysine demethylase and a ribosomal histidine hydroxylase. Specifically demethylates 'Lys-4' (H3K4me) and 'Lys-36' (H3K36me) of histone H3, thereby playing a central role in histone code.</text>
</comment>
<comment type="catalytic activity">
    <reaction evidence="8">
        <text>L-histidyl-[ribosomal protein uL15] + 2-oxoglutarate + O2 = (3S)-3-hydroxy-L-histidyl-[ribosomal protein uL15] + succinate + CO2</text>
        <dbReference type="Rhea" id="RHEA:54024"/>
        <dbReference type="Rhea" id="RHEA-COMP:13760"/>
        <dbReference type="Rhea" id="RHEA-COMP:13761"/>
        <dbReference type="ChEBI" id="CHEBI:15379"/>
        <dbReference type="ChEBI" id="CHEBI:16526"/>
        <dbReference type="ChEBI" id="CHEBI:16810"/>
        <dbReference type="ChEBI" id="CHEBI:29979"/>
        <dbReference type="ChEBI" id="CHEBI:30031"/>
        <dbReference type="ChEBI" id="CHEBI:138021"/>
    </reaction>
</comment>
<evidence type="ECO:0000256" key="2">
    <source>
        <dbReference type="ARBA" id="ARBA00022517"/>
    </source>
</evidence>
<organism evidence="13">
    <name type="scientific">Rhipicephalus appendiculatus</name>
    <name type="common">Brown ear tick</name>
    <dbReference type="NCBI Taxonomy" id="34631"/>
    <lineage>
        <taxon>Eukaryota</taxon>
        <taxon>Metazoa</taxon>
        <taxon>Ecdysozoa</taxon>
        <taxon>Arthropoda</taxon>
        <taxon>Chelicerata</taxon>
        <taxon>Arachnida</taxon>
        <taxon>Acari</taxon>
        <taxon>Parasitiformes</taxon>
        <taxon>Ixodida</taxon>
        <taxon>Ixodoidea</taxon>
        <taxon>Ixodidae</taxon>
        <taxon>Rhipicephalinae</taxon>
        <taxon>Rhipicephalus</taxon>
        <taxon>Rhipicephalus</taxon>
    </lineage>
</organism>
<dbReference type="Gene3D" id="2.60.120.650">
    <property type="entry name" value="Cupin"/>
    <property type="match status" value="1"/>
</dbReference>
<dbReference type="AlphaFoldDB" id="A0A131YZT1"/>
<dbReference type="PROSITE" id="PS51184">
    <property type="entry name" value="JMJC"/>
    <property type="match status" value="1"/>
</dbReference>
<dbReference type="InterPro" id="IPR003347">
    <property type="entry name" value="JmjC_dom"/>
</dbReference>
<name>A0A131YZT1_RHIAP</name>